<dbReference type="EMBL" id="JBFOLJ010000003">
    <property type="protein sequence ID" value="KAL2550138.1"/>
    <property type="molecule type" value="Genomic_DNA"/>
</dbReference>
<keyword evidence="2" id="KW-1185">Reference proteome</keyword>
<organism evidence="1 2">
    <name type="scientific">Forsythia ovata</name>
    <dbReference type="NCBI Taxonomy" id="205694"/>
    <lineage>
        <taxon>Eukaryota</taxon>
        <taxon>Viridiplantae</taxon>
        <taxon>Streptophyta</taxon>
        <taxon>Embryophyta</taxon>
        <taxon>Tracheophyta</taxon>
        <taxon>Spermatophyta</taxon>
        <taxon>Magnoliopsida</taxon>
        <taxon>eudicotyledons</taxon>
        <taxon>Gunneridae</taxon>
        <taxon>Pentapetalae</taxon>
        <taxon>asterids</taxon>
        <taxon>lamiids</taxon>
        <taxon>Lamiales</taxon>
        <taxon>Oleaceae</taxon>
        <taxon>Forsythieae</taxon>
        <taxon>Forsythia</taxon>
    </lineage>
</organism>
<name>A0ABD1WKD8_9LAMI</name>
<dbReference type="Gene3D" id="3.20.20.80">
    <property type="entry name" value="Glycosidases"/>
    <property type="match status" value="1"/>
</dbReference>
<dbReference type="Proteomes" id="UP001604277">
    <property type="component" value="Unassembled WGS sequence"/>
</dbReference>
<reference evidence="2" key="1">
    <citation type="submission" date="2024-07" db="EMBL/GenBank/DDBJ databases">
        <title>Two chromosome-level genome assemblies of Korean endemic species Abeliophyllum distichum and Forsythia ovata (Oleaceae).</title>
        <authorList>
            <person name="Jang H."/>
        </authorList>
    </citation>
    <scope>NUCLEOTIDE SEQUENCE [LARGE SCALE GENOMIC DNA]</scope>
</reference>
<evidence type="ECO:0000313" key="1">
    <source>
        <dbReference type="EMBL" id="KAL2550138.1"/>
    </source>
</evidence>
<proteinExistence type="predicted"/>
<evidence type="ECO:0000313" key="2">
    <source>
        <dbReference type="Proteomes" id="UP001604277"/>
    </source>
</evidence>
<sequence length="122" mass="14329">MKPSDADFRDDIKAKMVEYLKFLRENNAHAALNLYPIHYCHENDLDPDFAFFDNKSKFFAQRFYKDFLPYVIGNKGTPLRPGMPIDQKSSTTEIFQPIMHSQNHDFQLIDEEILQRLVAESV</sequence>
<accession>A0ABD1WKD8</accession>
<protein>
    <submittedName>
        <fullName evidence="1">Glucan endo-1</fullName>
    </submittedName>
</protein>
<comment type="caution">
    <text evidence="1">The sequence shown here is derived from an EMBL/GenBank/DDBJ whole genome shotgun (WGS) entry which is preliminary data.</text>
</comment>
<dbReference type="AlphaFoldDB" id="A0ABD1WKD8"/>
<gene>
    <name evidence="1" type="ORF">Fot_11668</name>
</gene>